<feature type="domain" description="ARID" evidence="2">
    <location>
        <begin position="157"/>
        <end position="247"/>
    </location>
</feature>
<protein>
    <recommendedName>
        <fullName evidence="2">ARID domain-containing protein</fullName>
    </recommendedName>
</protein>
<dbReference type="Pfam" id="PF12023">
    <property type="entry name" value="DUF3511"/>
    <property type="match status" value="1"/>
</dbReference>
<accession>A0A5N6PKY6</accession>
<evidence type="ECO:0000256" key="1">
    <source>
        <dbReference type="SAM" id="MobiDB-lite"/>
    </source>
</evidence>
<feature type="compositionally biased region" description="Polar residues" evidence="1">
    <location>
        <begin position="57"/>
        <end position="70"/>
    </location>
</feature>
<evidence type="ECO:0000259" key="2">
    <source>
        <dbReference type="PROSITE" id="PS51011"/>
    </source>
</evidence>
<evidence type="ECO:0000313" key="4">
    <source>
        <dbReference type="Proteomes" id="UP000326396"/>
    </source>
</evidence>
<feature type="compositionally biased region" description="Basic and acidic residues" evidence="1">
    <location>
        <begin position="264"/>
        <end position="273"/>
    </location>
</feature>
<feature type="region of interest" description="Disordered" evidence="1">
    <location>
        <begin position="38"/>
        <end position="71"/>
    </location>
</feature>
<dbReference type="AlphaFoldDB" id="A0A5N6PKY6"/>
<dbReference type="PROSITE" id="PS51011">
    <property type="entry name" value="ARID"/>
    <property type="match status" value="1"/>
</dbReference>
<dbReference type="SUPFAM" id="SSF46774">
    <property type="entry name" value="ARID-like"/>
    <property type="match status" value="1"/>
</dbReference>
<dbReference type="InterPro" id="IPR021899">
    <property type="entry name" value="DUF3511"/>
</dbReference>
<dbReference type="Pfam" id="PF01388">
    <property type="entry name" value="ARID"/>
    <property type="match status" value="1"/>
</dbReference>
<dbReference type="InterPro" id="IPR036431">
    <property type="entry name" value="ARID_dom_sf"/>
</dbReference>
<dbReference type="GO" id="GO:0003677">
    <property type="term" value="F:DNA binding"/>
    <property type="evidence" value="ECO:0007669"/>
    <property type="project" value="InterPro"/>
</dbReference>
<proteinExistence type="predicted"/>
<dbReference type="Proteomes" id="UP000326396">
    <property type="component" value="Linkage Group LG12"/>
</dbReference>
<comment type="caution">
    <text evidence="3">The sequence shown here is derived from an EMBL/GenBank/DDBJ whole genome shotgun (WGS) entry which is preliminary data.</text>
</comment>
<dbReference type="PANTHER" id="PTHR33193:SF71">
    <property type="entry name" value="OS02G0223700 PROTEIN"/>
    <property type="match status" value="1"/>
</dbReference>
<dbReference type="OrthoDB" id="1655903at2759"/>
<gene>
    <name evidence="3" type="ORF">E3N88_09783</name>
</gene>
<dbReference type="EMBL" id="SZYD01000004">
    <property type="protein sequence ID" value="KAD6455077.1"/>
    <property type="molecule type" value="Genomic_DNA"/>
</dbReference>
<keyword evidence="4" id="KW-1185">Reference proteome</keyword>
<sequence length="296" mass="35061">MEDFRSKSYNANGMQIQPYNNTNLQDFRCYSTSHASTSSYQTQMDHQNEPKFKKTSSRSTNGSMSKSWSFTDPELQRKKRVASYKAYTVEGKVKGSIKKSFRWIKDKYTQMVYGMKRNANDKEPMKDMEPLEVYIIEKMVIFLDLLGTVNRQLLYEENIKIRFNKMVKWFNKCVIKKNEFWVPVMDGEEVNLYHLYMVVPLIRGKNNVTKHGFWPLIAAEMMLVSRKGFQLLLQYNEHMEMMHWYNMNLKKRKLELGESSAAKDATKKDDLPYKKRRTSAIRSWPPECRPATKKRA</sequence>
<dbReference type="Gene3D" id="1.10.150.60">
    <property type="entry name" value="ARID DNA-binding domain"/>
    <property type="match status" value="1"/>
</dbReference>
<organism evidence="3 4">
    <name type="scientific">Mikania micrantha</name>
    <name type="common">bitter vine</name>
    <dbReference type="NCBI Taxonomy" id="192012"/>
    <lineage>
        <taxon>Eukaryota</taxon>
        <taxon>Viridiplantae</taxon>
        <taxon>Streptophyta</taxon>
        <taxon>Embryophyta</taxon>
        <taxon>Tracheophyta</taxon>
        <taxon>Spermatophyta</taxon>
        <taxon>Magnoliopsida</taxon>
        <taxon>eudicotyledons</taxon>
        <taxon>Gunneridae</taxon>
        <taxon>Pentapetalae</taxon>
        <taxon>asterids</taxon>
        <taxon>campanulids</taxon>
        <taxon>Asterales</taxon>
        <taxon>Asteraceae</taxon>
        <taxon>Asteroideae</taxon>
        <taxon>Heliantheae alliance</taxon>
        <taxon>Eupatorieae</taxon>
        <taxon>Mikania</taxon>
    </lineage>
</organism>
<evidence type="ECO:0000313" key="3">
    <source>
        <dbReference type="EMBL" id="KAD6455077.1"/>
    </source>
</evidence>
<name>A0A5N6PKY6_9ASTR</name>
<feature type="region of interest" description="Disordered" evidence="1">
    <location>
        <begin position="259"/>
        <end position="296"/>
    </location>
</feature>
<dbReference type="PANTHER" id="PTHR33193">
    <property type="entry name" value="DOMAIN PROTEIN, PUTATIVE (DUF3511)-RELATED"/>
    <property type="match status" value="1"/>
</dbReference>
<reference evidence="3 4" key="1">
    <citation type="submission" date="2019-05" db="EMBL/GenBank/DDBJ databases">
        <title>Mikania micrantha, genome provides insights into the molecular mechanism of rapid growth.</title>
        <authorList>
            <person name="Liu B."/>
        </authorList>
    </citation>
    <scope>NUCLEOTIDE SEQUENCE [LARGE SCALE GENOMIC DNA]</scope>
    <source>
        <strain evidence="3">NLD-2019</strain>
        <tissue evidence="3">Leaf</tissue>
    </source>
</reference>
<dbReference type="InterPro" id="IPR001606">
    <property type="entry name" value="ARID_dom"/>
</dbReference>